<proteinExistence type="inferred from homology"/>
<dbReference type="SUPFAM" id="SSF103473">
    <property type="entry name" value="MFS general substrate transporter"/>
    <property type="match status" value="1"/>
</dbReference>
<feature type="transmembrane region" description="Helical" evidence="3">
    <location>
        <begin position="377"/>
        <end position="399"/>
    </location>
</feature>
<sequence length="412" mass="44657">MGDVYVRRQASSLPRQPKIPGCAAPLPLTLTSSKLYSPTLALEAPASKVKKKMSEKGGSLEAGSETQAKKIEDEFPEGGWAGWSTLCGATLVQYATFGYTNAFGVYQDFYVREYLVNYTPSEIGWIGGTQIFLTFAAGLFTGRAFDSGYFHHMMIGGAILHSFCYFMLSLSHQNQYYQIFLSQALGGGLAAGIVYIPSLAVVSHYFKRNRPLAMGIVASGTALGATLHPIMLNKLFHGPVGFQNGVRISAALNSGLLIIANCMMRTRLPPKRTGTAIPLAKFAHDPPYLIAVIAGMLIVCGLFFPIFFLQLNAITHGVDRNFSFYCIPIMNAASVIGRTIPTILAPKIGVFNMITFFMFGMAAVTYSLGAVKDEQGIIVFAVFFGFFSGGGITLLPPMLCESSLIFDPMITR</sequence>
<dbReference type="PANTHER" id="PTHR11360">
    <property type="entry name" value="MONOCARBOXYLATE TRANSPORTER"/>
    <property type="match status" value="1"/>
</dbReference>
<dbReference type="Proteomes" id="UP000807353">
    <property type="component" value="Unassembled WGS sequence"/>
</dbReference>
<evidence type="ECO:0000313" key="4">
    <source>
        <dbReference type="EMBL" id="KAF9460404.1"/>
    </source>
</evidence>
<feature type="transmembrane region" description="Helical" evidence="3">
    <location>
        <begin position="123"/>
        <end position="142"/>
    </location>
</feature>
<dbReference type="GO" id="GO:0016020">
    <property type="term" value="C:membrane"/>
    <property type="evidence" value="ECO:0007669"/>
    <property type="project" value="UniProtKB-SubCell"/>
</dbReference>
<dbReference type="Gene3D" id="1.20.1250.20">
    <property type="entry name" value="MFS general substrate transporter like domains"/>
    <property type="match status" value="1"/>
</dbReference>
<evidence type="ECO:0000256" key="1">
    <source>
        <dbReference type="ARBA" id="ARBA00004141"/>
    </source>
</evidence>
<dbReference type="GO" id="GO:0022857">
    <property type="term" value="F:transmembrane transporter activity"/>
    <property type="evidence" value="ECO:0007669"/>
    <property type="project" value="InterPro"/>
</dbReference>
<keyword evidence="3" id="KW-1133">Transmembrane helix</keyword>
<dbReference type="EMBL" id="MU150299">
    <property type="protein sequence ID" value="KAF9460404.1"/>
    <property type="molecule type" value="Genomic_DNA"/>
</dbReference>
<dbReference type="AlphaFoldDB" id="A0A9P6CGY1"/>
<comment type="subcellular location">
    <subcellularLocation>
        <location evidence="1">Membrane</location>
        <topology evidence="1">Multi-pass membrane protein</topology>
    </subcellularLocation>
</comment>
<feature type="transmembrane region" description="Helical" evidence="3">
    <location>
        <begin position="348"/>
        <end position="371"/>
    </location>
</feature>
<feature type="transmembrane region" description="Helical" evidence="3">
    <location>
        <begin position="180"/>
        <end position="200"/>
    </location>
</feature>
<comment type="caution">
    <text evidence="4">The sequence shown here is derived from an EMBL/GenBank/DDBJ whole genome shotgun (WGS) entry which is preliminary data.</text>
</comment>
<dbReference type="InterPro" id="IPR011701">
    <property type="entry name" value="MFS"/>
</dbReference>
<feature type="transmembrane region" description="Helical" evidence="3">
    <location>
        <begin position="322"/>
        <end position="341"/>
    </location>
</feature>
<keyword evidence="3" id="KW-0472">Membrane</keyword>
<dbReference type="PANTHER" id="PTHR11360:SF234">
    <property type="entry name" value="MFS-TYPE TRANSPORTER DBAD-RELATED"/>
    <property type="match status" value="1"/>
</dbReference>
<feature type="transmembrane region" description="Helical" evidence="3">
    <location>
        <begin position="149"/>
        <end position="168"/>
    </location>
</feature>
<name>A0A9P6CGY1_9AGAR</name>
<organism evidence="4 5">
    <name type="scientific">Collybia nuda</name>
    <dbReference type="NCBI Taxonomy" id="64659"/>
    <lineage>
        <taxon>Eukaryota</taxon>
        <taxon>Fungi</taxon>
        <taxon>Dikarya</taxon>
        <taxon>Basidiomycota</taxon>
        <taxon>Agaricomycotina</taxon>
        <taxon>Agaricomycetes</taxon>
        <taxon>Agaricomycetidae</taxon>
        <taxon>Agaricales</taxon>
        <taxon>Tricholomatineae</taxon>
        <taxon>Clitocybaceae</taxon>
        <taxon>Collybia</taxon>
    </lineage>
</organism>
<evidence type="ECO:0000256" key="3">
    <source>
        <dbReference type="SAM" id="Phobius"/>
    </source>
</evidence>
<feature type="transmembrane region" description="Helical" evidence="3">
    <location>
        <begin position="288"/>
        <end position="310"/>
    </location>
</feature>
<dbReference type="InterPro" id="IPR036259">
    <property type="entry name" value="MFS_trans_sf"/>
</dbReference>
<keyword evidence="3" id="KW-0812">Transmembrane</keyword>
<feature type="transmembrane region" description="Helical" evidence="3">
    <location>
        <begin position="212"/>
        <end position="232"/>
    </location>
</feature>
<reference evidence="4" key="1">
    <citation type="submission" date="2020-11" db="EMBL/GenBank/DDBJ databases">
        <authorList>
            <consortium name="DOE Joint Genome Institute"/>
            <person name="Ahrendt S."/>
            <person name="Riley R."/>
            <person name="Andreopoulos W."/>
            <person name="Labutti K."/>
            <person name="Pangilinan J."/>
            <person name="Ruiz-Duenas F.J."/>
            <person name="Barrasa J.M."/>
            <person name="Sanchez-Garcia M."/>
            <person name="Camarero S."/>
            <person name="Miyauchi S."/>
            <person name="Serrano A."/>
            <person name="Linde D."/>
            <person name="Babiker R."/>
            <person name="Drula E."/>
            <person name="Ayuso-Fernandez I."/>
            <person name="Pacheco R."/>
            <person name="Padilla G."/>
            <person name="Ferreira P."/>
            <person name="Barriuso J."/>
            <person name="Kellner H."/>
            <person name="Castanera R."/>
            <person name="Alfaro M."/>
            <person name="Ramirez L."/>
            <person name="Pisabarro A.G."/>
            <person name="Kuo A."/>
            <person name="Tritt A."/>
            <person name="Lipzen A."/>
            <person name="He G."/>
            <person name="Yan M."/>
            <person name="Ng V."/>
            <person name="Cullen D."/>
            <person name="Martin F."/>
            <person name="Rosso M.-N."/>
            <person name="Henrissat B."/>
            <person name="Hibbett D."/>
            <person name="Martinez A.T."/>
            <person name="Grigoriev I.V."/>
        </authorList>
    </citation>
    <scope>NUCLEOTIDE SEQUENCE</scope>
    <source>
        <strain evidence="4">CBS 247.69</strain>
    </source>
</reference>
<accession>A0A9P6CGY1</accession>
<dbReference type="InterPro" id="IPR050327">
    <property type="entry name" value="Proton-linked_MCT"/>
</dbReference>
<keyword evidence="5" id="KW-1185">Reference proteome</keyword>
<dbReference type="OrthoDB" id="6499973at2759"/>
<gene>
    <name evidence="4" type="ORF">BDZ94DRAFT_1197978</name>
</gene>
<protein>
    <submittedName>
        <fullName evidence="4">Major facilitator superfamily domain-containing protein</fullName>
    </submittedName>
</protein>
<comment type="similarity">
    <text evidence="2">Belongs to the major facilitator superfamily. Monocarboxylate porter (TC 2.A.1.13) family.</text>
</comment>
<evidence type="ECO:0000256" key="2">
    <source>
        <dbReference type="ARBA" id="ARBA00006727"/>
    </source>
</evidence>
<evidence type="ECO:0000313" key="5">
    <source>
        <dbReference type="Proteomes" id="UP000807353"/>
    </source>
</evidence>
<dbReference type="Pfam" id="PF07690">
    <property type="entry name" value="MFS_1"/>
    <property type="match status" value="1"/>
</dbReference>